<dbReference type="Pfam" id="PF00488">
    <property type="entry name" value="MutS_V"/>
    <property type="match status" value="1"/>
</dbReference>
<reference evidence="6 7" key="1">
    <citation type="submission" date="2019-10" db="EMBL/GenBank/DDBJ databases">
        <title>Alkaliphilus serpentinus sp. nov. and Alkaliphilus pronyensis sp. nov., two novel anaerobic alkaliphilic species isolated from the serpentinized-hosted hydrothermal field of the Prony Bay (New Caledonia).</title>
        <authorList>
            <person name="Postec A."/>
        </authorList>
    </citation>
    <scope>NUCLEOTIDE SEQUENCE [LARGE SCALE GENOMIC DNA]</scope>
    <source>
        <strain evidence="6 7">LacT</strain>
    </source>
</reference>
<keyword evidence="4" id="KW-0472">Membrane</keyword>
<feature type="transmembrane region" description="Helical" evidence="4">
    <location>
        <begin position="216"/>
        <end position="233"/>
    </location>
</feature>
<feature type="domain" description="DNA mismatch repair proteins mutS family" evidence="5">
    <location>
        <begin position="421"/>
        <end position="599"/>
    </location>
</feature>
<evidence type="ECO:0000256" key="4">
    <source>
        <dbReference type="SAM" id="Phobius"/>
    </source>
</evidence>
<dbReference type="GO" id="GO:0140664">
    <property type="term" value="F:ATP-dependent DNA damage sensor activity"/>
    <property type="evidence" value="ECO:0007669"/>
    <property type="project" value="InterPro"/>
</dbReference>
<name>A0A833M9U8_9FIRM</name>
<feature type="transmembrane region" description="Helical" evidence="4">
    <location>
        <begin position="29"/>
        <end position="48"/>
    </location>
</feature>
<dbReference type="AlphaFoldDB" id="A0A833M9U8"/>
<gene>
    <name evidence="6" type="ORF">F8153_09455</name>
</gene>
<evidence type="ECO:0000259" key="5">
    <source>
        <dbReference type="SMART" id="SM00534"/>
    </source>
</evidence>
<dbReference type="GO" id="GO:0006298">
    <property type="term" value="P:mismatch repair"/>
    <property type="evidence" value="ECO:0007669"/>
    <property type="project" value="InterPro"/>
</dbReference>
<dbReference type="OrthoDB" id="9802448at2"/>
<evidence type="ECO:0000313" key="6">
    <source>
        <dbReference type="EMBL" id="KAB3529319.1"/>
    </source>
</evidence>
<dbReference type="PANTHER" id="PTHR11361">
    <property type="entry name" value="DNA MISMATCH REPAIR PROTEIN MUTS FAMILY MEMBER"/>
    <property type="match status" value="1"/>
</dbReference>
<keyword evidence="7" id="KW-1185">Reference proteome</keyword>
<dbReference type="SUPFAM" id="SSF48334">
    <property type="entry name" value="DNA repair protein MutS, domain III"/>
    <property type="match status" value="1"/>
</dbReference>
<dbReference type="CDD" id="cd03283">
    <property type="entry name" value="ABC_MutS-like"/>
    <property type="match status" value="1"/>
</dbReference>
<keyword evidence="1" id="KW-0547">Nucleotide-binding</keyword>
<dbReference type="Gene3D" id="1.10.1420.10">
    <property type="match status" value="1"/>
</dbReference>
<dbReference type="GO" id="GO:0030983">
    <property type="term" value="F:mismatched DNA binding"/>
    <property type="evidence" value="ECO:0007669"/>
    <property type="project" value="InterPro"/>
</dbReference>
<accession>A0A833M9U8</accession>
<dbReference type="InterPro" id="IPR036187">
    <property type="entry name" value="DNA_mismatch_repair_MutS_sf"/>
</dbReference>
<feature type="transmembrane region" description="Helical" evidence="4">
    <location>
        <begin position="239"/>
        <end position="257"/>
    </location>
</feature>
<proteinExistence type="predicted"/>
<dbReference type="GO" id="GO:0005829">
    <property type="term" value="C:cytosol"/>
    <property type="evidence" value="ECO:0007669"/>
    <property type="project" value="TreeGrafter"/>
</dbReference>
<dbReference type="PANTHER" id="PTHR11361:SF99">
    <property type="entry name" value="DNA MISMATCH REPAIR PROTEIN"/>
    <property type="match status" value="1"/>
</dbReference>
<evidence type="ECO:0000313" key="7">
    <source>
        <dbReference type="Proteomes" id="UP000465601"/>
    </source>
</evidence>
<sequence>MDTKEFFYNRLQDYEEREKSKKRAFDKIANFRLAIILIGAFVVISLYIRTNFKNAFLAFVFFLLLVILLIIKHYKTKKELIRTRAMVEINKRYLDRLNGDWINFKDCGMDFVEPSHPYTSDLDIFGPKSLFQWASIANTFYGRQNLQRVFTKPQKEIKAIKQRQEAVKELADKLEFCQNLQCEGLISNEVANNPEDLIRYAEDNRGLFTNKWIKRLFYLSPLILLTSFVLYFTGSPIPILFPITLMVLHLMIIFVGYRRTSPILNTVHDYVRSLEAFGKLLLLIEEEDVESEYLLQLKEGIKINNTNASEVIKLLEKISSYIDIKYSPLVHFVQNIIFLWDYYWIFELEGWKKTYGMGIRRIFDTIGEFEAIASLAVIHQINDEWIFPKFNEGGLSFHAAAMGHPLLNKDHCVCNSIDIRNNSSIITGSNMSGKTTFLRTIGINLVLAYGGGPVYAKELKTSLMDIFTSMRVSDDLNSGVSTFYGELLRIKMIIDYSSKRIPMIYLIDEMFRGTNSKDRVIGARSVLKNLNKSWIIGLISTHDFELCDLELDQNLNIQNYHFTENYSNNEIYFDYKLRRGRSSTTNAKYLMKMVGIHIE</sequence>
<evidence type="ECO:0000256" key="3">
    <source>
        <dbReference type="ARBA" id="ARBA00023125"/>
    </source>
</evidence>
<dbReference type="GO" id="GO:0005524">
    <property type="term" value="F:ATP binding"/>
    <property type="evidence" value="ECO:0007669"/>
    <property type="project" value="UniProtKB-KW"/>
</dbReference>
<protein>
    <submittedName>
        <fullName evidence="6">DNA mismatch repair protein MutS</fullName>
    </submittedName>
</protein>
<dbReference type="Proteomes" id="UP000465601">
    <property type="component" value="Unassembled WGS sequence"/>
</dbReference>
<dbReference type="InterPro" id="IPR027417">
    <property type="entry name" value="P-loop_NTPase"/>
</dbReference>
<dbReference type="SUPFAM" id="SSF52540">
    <property type="entry name" value="P-loop containing nucleoside triphosphate hydrolases"/>
    <property type="match status" value="1"/>
</dbReference>
<dbReference type="EMBL" id="WBZB01000033">
    <property type="protein sequence ID" value="KAB3529319.1"/>
    <property type="molecule type" value="Genomic_DNA"/>
</dbReference>
<evidence type="ECO:0000256" key="1">
    <source>
        <dbReference type="ARBA" id="ARBA00022741"/>
    </source>
</evidence>
<comment type="caution">
    <text evidence="6">The sequence shown here is derived from an EMBL/GenBank/DDBJ whole genome shotgun (WGS) entry which is preliminary data.</text>
</comment>
<feature type="transmembrane region" description="Helical" evidence="4">
    <location>
        <begin position="54"/>
        <end position="74"/>
    </location>
</feature>
<keyword evidence="2" id="KW-0067">ATP-binding</keyword>
<dbReference type="InterPro" id="IPR045076">
    <property type="entry name" value="MutS"/>
</dbReference>
<dbReference type="Gene3D" id="3.40.50.300">
    <property type="entry name" value="P-loop containing nucleotide triphosphate hydrolases"/>
    <property type="match status" value="1"/>
</dbReference>
<dbReference type="InterPro" id="IPR000432">
    <property type="entry name" value="DNA_mismatch_repair_MutS_C"/>
</dbReference>
<keyword evidence="3" id="KW-0238">DNA-binding</keyword>
<dbReference type="SMART" id="SM00534">
    <property type="entry name" value="MUTSac"/>
    <property type="match status" value="1"/>
</dbReference>
<keyword evidence="4" id="KW-1133">Transmembrane helix</keyword>
<organism evidence="6 7">
    <name type="scientific">Alkaliphilus serpentinus</name>
    <dbReference type="NCBI Taxonomy" id="1482731"/>
    <lineage>
        <taxon>Bacteria</taxon>
        <taxon>Bacillati</taxon>
        <taxon>Bacillota</taxon>
        <taxon>Clostridia</taxon>
        <taxon>Peptostreptococcales</taxon>
        <taxon>Natronincolaceae</taxon>
        <taxon>Alkaliphilus</taxon>
    </lineage>
</organism>
<dbReference type="RefSeq" id="WP_151866111.1">
    <property type="nucleotide sequence ID" value="NZ_WBZB01000033.1"/>
</dbReference>
<keyword evidence="4" id="KW-0812">Transmembrane</keyword>
<evidence type="ECO:0000256" key="2">
    <source>
        <dbReference type="ARBA" id="ARBA00022840"/>
    </source>
</evidence>